<dbReference type="EMBL" id="RDQH01000336">
    <property type="protein sequence ID" value="RXH87396.1"/>
    <property type="molecule type" value="Genomic_DNA"/>
</dbReference>
<comment type="caution">
    <text evidence="1">The sequence shown here is derived from an EMBL/GenBank/DDBJ whole genome shotgun (WGS) entry which is preliminary data.</text>
</comment>
<protein>
    <submittedName>
        <fullName evidence="1">Uncharacterized protein</fullName>
    </submittedName>
</protein>
<proteinExistence type="predicted"/>
<name>A0A498IVX6_MALDO</name>
<dbReference type="Proteomes" id="UP000290289">
    <property type="component" value="Chromosome 10"/>
</dbReference>
<dbReference type="AlphaFoldDB" id="A0A498IVX6"/>
<reference evidence="1 2" key="1">
    <citation type="submission" date="2018-10" db="EMBL/GenBank/DDBJ databases">
        <title>A high-quality apple genome assembly.</title>
        <authorList>
            <person name="Hu J."/>
        </authorList>
    </citation>
    <scope>NUCLEOTIDE SEQUENCE [LARGE SCALE GENOMIC DNA]</scope>
    <source>
        <strain evidence="2">cv. HFTH1</strain>
        <tissue evidence="1">Young leaf</tissue>
    </source>
</reference>
<accession>A0A498IVX6</accession>
<evidence type="ECO:0000313" key="2">
    <source>
        <dbReference type="Proteomes" id="UP000290289"/>
    </source>
</evidence>
<evidence type="ECO:0000313" key="1">
    <source>
        <dbReference type="EMBL" id="RXH87396.1"/>
    </source>
</evidence>
<organism evidence="1 2">
    <name type="scientific">Malus domestica</name>
    <name type="common">Apple</name>
    <name type="synonym">Pyrus malus</name>
    <dbReference type="NCBI Taxonomy" id="3750"/>
    <lineage>
        <taxon>Eukaryota</taxon>
        <taxon>Viridiplantae</taxon>
        <taxon>Streptophyta</taxon>
        <taxon>Embryophyta</taxon>
        <taxon>Tracheophyta</taxon>
        <taxon>Spermatophyta</taxon>
        <taxon>Magnoliopsida</taxon>
        <taxon>eudicotyledons</taxon>
        <taxon>Gunneridae</taxon>
        <taxon>Pentapetalae</taxon>
        <taxon>rosids</taxon>
        <taxon>fabids</taxon>
        <taxon>Rosales</taxon>
        <taxon>Rosaceae</taxon>
        <taxon>Amygdaloideae</taxon>
        <taxon>Maleae</taxon>
        <taxon>Malus</taxon>
    </lineage>
</organism>
<sequence>MFCCWLGTSNFRFYPFWPRVTHRLTLYFCSFSRSFFRLPLLSFLATRRSSSKVPWEFLPDFSFRFHFSLYGLLFSPLLICHSSSDSYPPLNRRRPKFTVGFTLYQDHPVLCINIWRRLCETIQKVMSVLFHFFISVVNLQKFAKKPKNRKDPYLKITFLSLSHHSVLILCKHQGQISLCDLCRDRDLSASIKSGIFTKTPHTGASFSSSCRFCPPKLLNKVPSCPDSTISGSSKSPEISLICISGSAFFSLQIFAELKNLTNLQPQDGCDGLDREEDEELER</sequence>
<gene>
    <name evidence="1" type="ORF">DVH24_034296</name>
</gene>
<keyword evidence="2" id="KW-1185">Reference proteome</keyword>